<organism evidence="2 3">
    <name type="scientific">Streptomyces rimosus subsp. rimosus</name>
    <dbReference type="NCBI Taxonomy" id="132474"/>
    <lineage>
        <taxon>Bacteria</taxon>
        <taxon>Bacillati</taxon>
        <taxon>Actinomycetota</taxon>
        <taxon>Actinomycetes</taxon>
        <taxon>Kitasatosporales</taxon>
        <taxon>Streptomycetaceae</taxon>
        <taxon>Streptomyces</taxon>
    </lineage>
</organism>
<evidence type="ECO:0008006" key="4">
    <source>
        <dbReference type="Google" id="ProtNLM"/>
    </source>
</evidence>
<protein>
    <recommendedName>
        <fullName evidence="4">Transposase</fullName>
    </recommendedName>
</protein>
<evidence type="ECO:0000313" key="2">
    <source>
        <dbReference type="EMBL" id="UNZ08077.1"/>
    </source>
</evidence>
<dbReference type="EMBL" id="CP094298">
    <property type="protein sequence ID" value="UNZ08077.1"/>
    <property type="molecule type" value="Genomic_DNA"/>
</dbReference>
<evidence type="ECO:0000256" key="1">
    <source>
        <dbReference type="SAM" id="MobiDB-lite"/>
    </source>
</evidence>
<feature type="compositionally biased region" description="Basic residues" evidence="1">
    <location>
        <begin position="122"/>
        <end position="133"/>
    </location>
</feature>
<keyword evidence="3" id="KW-1185">Reference proteome</keyword>
<feature type="compositionally biased region" description="Basic residues" evidence="1">
    <location>
        <begin position="71"/>
        <end position="82"/>
    </location>
</feature>
<feature type="region of interest" description="Disordered" evidence="1">
    <location>
        <begin position="39"/>
        <end position="151"/>
    </location>
</feature>
<gene>
    <name evidence="2" type="ORF">SRIMR7_38555</name>
</gene>
<proteinExistence type="predicted"/>
<sequence length="298" mass="32304">MRGHATPYGLQRLLSWHRRNSVDIRDALQDYAAERRGEPGRVLLVDDTSPRKAPSQPGTSPYSGPLAYNDRRRRRGRWHRGRAWGGGTAGTGQHASHPPAGASRSPGRRPTRSHPPAISNTPKRRPGRHRQRRGRAETGADGGVGSASLDGRRTYAASLVTPRSAEPVNSPRHRSPALVSCSTCGRLASGVEPRLGVDAGLSQRPSGVCPRFLGAGGGCWWPFCCVRICRVTLPPSPKPADGDSSPLTCRRPNAGTSSPSPSPDGRTSGRRRAWPIPWRPTSIRCPWVWGRRCRTGGR</sequence>
<accession>A0ABY3ZCR6</accession>
<reference evidence="2 3" key="1">
    <citation type="submission" date="2022-03" db="EMBL/GenBank/DDBJ databases">
        <title>Complete genome of Streptomyces rimosus ssp. rimosus R7 (=ATCC 10970).</title>
        <authorList>
            <person name="Beganovic S."/>
            <person name="Ruckert C."/>
            <person name="Busche T."/>
            <person name="Kalinowski J."/>
            <person name="Wittmann C."/>
        </authorList>
    </citation>
    <scope>NUCLEOTIDE SEQUENCE [LARGE SCALE GENOMIC DNA]</scope>
    <source>
        <strain evidence="2 3">R7</strain>
    </source>
</reference>
<dbReference type="Proteomes" id="UP000829494">
    <property type="component" value="Chromosome"/>
</dbReference>
<feature type="region of interest" description="Disordered" evidence="1">
    <location>
        <begin position="236"/>
        <end position="274"/>
    </location>
</feature>
<evidence type="ECO:0000313" key="3">
    <source>
        <dbReference type="Proteomes" id="UP000829494"/>
    </source>
</evidence>
<name>A0ABY3ZCR6_STRRM</name>